<keyword evidence="2" id="KW-1185">Reference proteome</keyword>
<dbReference type="EMBL" id="JBEXAE010000002">
    <property type="protein sequence ID" value="MET6990280.1"/>
    <property type="molecule type" value="Genomic_DNA"/>
</dbReference>
<name>A0ABV2SSZ3_9FLAO</name>
<accession>A0ABV2SSZ3</accession>
<proteinExistence type="predicted"/>
<organism evidence="1 2">
    <name type="scientific">Sediminicola arcticus</name>
    <dbReference type="NCBI Taxonomy" id="1574308"/>
    <lineage>
        <taxon>Bacteria</taxon>
        <taxon>Pseudomonadati</taxon>
        <taxon>Bacteroidota</taxon>
        <taxon>Flavobacteriia</taxon>
        <taxon>Flavobacteriales</taxon>
        <taxon>Flavobacteriaceae</taxon>
        <taxon>Sediminicola</taxon>
    </lineage>
</organism>
<evidence type="ECO:0000313" key="1">
    <source>
        <dbReference type="EMBL" id="MET6990280.1"/>
    </source>
</evidence>
<evidence type="ECO:0000313" key="2">
    <source>
        <dbReference type="Proteomes" id="UP001549799"/>
    </source>
</evidence>
<protein>
    <submittedName>
        <fullName evidence="1">Uncharacterized protein</fullName>
    </submittedName>
</protein>
<reference evidence="1 2" key="1">
    <citation type="submission" date="2024-07" db="EMBL/GenBank/DDBJ databases">
        <title>The genome sequence of type strain Sediminicola arcticus GDMCC 1.2805.</title>
        <authorList>
            <person name="Liu Y."/>
        </authorList>
    </citation>
    <scope>NUCLEOTIDE SEQUENCE [LARGE SCALE GENOMIC DNA]</scope>
    <source>
        <strain evidence="1 2">GDMCC 1.2805</strain>
    </source>
</reference>
<dbReference type="RefSeq" id="WP_354614670.1">
    <property type="nucleotide sequence ID" value="NZ_JBEXAE010000002.1"/>
</dbReference>
<sequence length="158" mass="18430">MPRWFEEGQAVWSESKVTYNLQPKVFEEMLNSRKEQYDKVIKEDGKLNLASWGGITVKPGSIRKQLTPEGQKYFDENGRTPPSATFSISPEDMIEDNVNQSARYYGSYLLFKKLEEKMGMEKLKEWVYDTLQNTPCESEVLVEKLKKQYNLDISKDLI</sequence>
<comment type="caution">
    <text evidence="1">The sequence shown here is derived from an EMBL/GenBank/DDBJ whole genome shotgun (WGS) entry which is preliminary data.</text>
</comment>
<dbReference type="Proteomes" id="UP001549799">
    <property type="component" value="Unassembled WGS sequence"/>
</dbReference>
<gene>
    <name evidence="1" type="ORF">ABXZ36_06435</name>
</gene>